<dbReference type="GO" id="GO:0016787">
    <property type="term" value="F:hydrolase activity"/>
    <property type="evidence" value="ECO:0007669"/>
    <property type="project" value="UniProtKB-KW"/>
</dbReference>
<feature type="domain" description="AB hydrolase-1" evidence="3">
    <location>
        <begin position="291"/>
        <end position="393"/>
    </location>
</feature>
<dbReference type="SUPFAM" id="SSF53474">
    <property type="entry name" value="alpha/beta-Hydrolases"/>
    <property type="match status" value="1"/>
</dbReference>
<evidence type="ECO:0000313" key="5">
    <source>
        <dbReference type="Proteomes" id="UP000006048"/>
    </source>
</evidence>
<protein>
    <submittedName>
        <fullName evidence="4">Alpha/beta hydrolase fold containing protein</fullName>
    </submittedName>
</protein>
<dbReference type="HOGENOM" id="CLU_438562_0_0_12"/>
<keyword evidence="1" id="KW-0442">Lipid degradation</keyword>
<accession>I4BBE3</accession>
<dbReference type="GO" id="GO:0016042">
    <property type="term" value="P:lipid catabolic process"/>
    <property type="evidence" value="ECO:0007669"/>
    <property type="project" value="UniProtKB-KW"/>
</dbReference>
<evidence type="ECO:0000313" key="4">
    <source>
        <dbReference type="EMBL" id="AFM14600.1"/>
    </source>
</evidence>
<dbReference type="EMBL" id="CP002959">
    <property type="protein sequence ID" value="AFM14600.1"/>
    <property type="molecule type" value="Genomic_DNA"/>
</dbReference>
<keyword evidence="4" id="KW-0378">Hydrolase</keyword>
<evidence type="ECO:0000256" key="2">
    <source>
        <dbReference type="ARBA" id="ARBA00023098"/>
    </source>
</evidence>
<evidence type="ECO:0000259" key="3">
    <source>
        <dbReference type="Pfam" id="PF00561"/>
    </source>
</evidence>
<reference evidence="4 5" key="1">
    <citation type="submission" date="2012-06" db="EMBL/GenBank/DDBJ databases">
        <title>The complete chromosome of genome of Turneriella parva DSM 21527.</title>
        <authorList>
            <consortium name="US DOE Joint Genome Institute (JGI-PGF)"/>
            <person name="Lucas S."/>
            <person name="Han J."/>
            <person name="Lapidus A."/>
            <person name="Bruce D."/>
            <person name="Goodwin L."/>
            <person name="Pitluck S."/>
            <person name="Peters L."/>
            <person name="Kyrpides N."/>
            <person name="Mavromatis K."/>
            <person name="Ivanova N."/>
            <person name="Mikhailova N."/>
            <person name="Chertkov O."/>
            <person name="Detter J.C."/>
            <person name="Tapia R."/>
            <person name="Han C."/>
            <person name="Land M."/>
            <person name="Hauser L."/>
            <person name="Markowitz V."/>
            <person name="Cheng J.-F."/>
            <person name="Hugenholtz P."/>
            <person name="Woyke T."/>
            <person name="Wu D."/>
            <person name="Gronow S."/>
            <person name="Wellnitz S."/>
            <person name="Brambilla E."/>
            <person name="Klenk H.-P."/>
            <person name="Eisen J.A."/>
        </authorList>
    </citation>
    <scope>NUCLEOTIDE SEQUENCE [LARGE SCALE GENOMIC DNA]</scope>
    <source>
        <strain evidence="5">ATCC BAA-1111 / DSM 21527 / NCTC 11395 / H</strain>
    </source>
</reference>
<keyword evidence="2" id="KW-0443">Lipid metabolism</keyword>
<evidence type="ECO:0000256" key="1">
    <source>
        <dbReference type="ARBA" id="ARBA00022963"/>
    </source>
</evidence>
<dbReference type="AlphaFoldDB" id="I4BBE3"/>
<dbReference type="Gene3D" id="3.40.50.1820">
    <property type="entry name" value="alpha/beta hydrolase"/>
    <property type="match status" value="1"/>
</dbReference>
<dbReference type="RefSeq" id="WP_014805076.1">
    <property type="nucleotide sequence ID" value="NC_018020.1"/>
</dbReference>
<dbReference type="Pfam" id="PF00561">
    <property type="entry name" value="Abhydrolase_1"/>
    <property type="match status" value="1"/>
</dbReference>
<dbReference type="Proteomes" id="UP000006048">
    <property type="component" value="Chromosome"/>
</dbReference>
<dbReference type="KEGG" id="tpx:Turpa_3966"/>
<sequence>MKRRSVTRSLLDQSYEPGPGFLYIPPLPRSRYDFISQVQTAFVNKVVSFTFPDFTHCFEYSVFEMVDGPFMRVTASSSQFHLREVAEHRNIEVFKKFIAKTRPLAIAHEKNLSAQMMRQSLYNIANNLPPMVEFLHIASEERLHAAMKRLAPNGVRYAVGIPVIIDRKPVGVLWGIHRKSFSPEQRRDVRQQMISLARAIDFVVSEELAESADAYAARRKIEKHDPTANLESLVYTQVPDQEKPVKSMVLYSNRYSEKYRQDTNYIVPTVNGYRISLKRYLPEHLNGQDRILLMLPGFFCNRSICDRLAKEMALEHGYAVFTLDVRGRSRETLPNKFLNNYHWSVDNYIWEDFPAALQWIKETHPGKKVVVFGHSMGGMIPLFYSAAYDKYGRKRSGDLAIKPESIIDGIVSITSPIYIRIAAESTWFNMFRQSAKLLTGNILAEPLMRLINFTLTSTIGGIDLNKFFTFLHNISASIRTMSFDVSYRLPTLKEFIGYEQITPPEWYFFMEDVFCEESMLVISQFIRSLIDGDNFVSIDKEINYTLELNELEIPHFTVVGTVDEIAPPDTVRQGHLAGKSPKNRIAEYKQGHLGIITHPETVRQIAIDTDDWIRSLPANYIS</sequence>
<keyword evidence="5" id="KW-1185">Reference proteome</keyword>
<proteinExistence type="predicted"/>
<gene>
    <name evidence="4" type="ordered locus">Turpa_3966</name>
</gene>
<dbReference type="OrthoDB" id="334691at2"/>
<name>I4BBE3_TURPD</name>
<dbReference type="InterPro" id="IPR029058">
    <property type="entry name" value="AB_hydrolase_fold"/>
</dbReference>
<dbReference type="STRING" id="869212.Turpa_3966"/>
<dbReference type="InterPro" id="IPR000073">
    <property type="entry name" value="AB_hydrolase_1"/>
</dbReference>
<organism evidence="4 5">
    <name type="scientific">Turneriella parva (strain ATCC BAA-1111 / DSM 21527 / NCTC 11395 / H)</name>
    <name type="common">Leptospira parva</name>
    <dbReference type="NCBI Taxonomy" id="869212"/>
    <lineage>
        <taxon>Bacteria</taxon>
        <taxon>Pseudomonadati</taxon>
        <taxon>Spirochaetota</taxon>
        <taxon>Spirochaetia</taxon>
        <taxon>Leptospirales</taxon>
        <taxon>Leptospiraceae</taxon>
        <taxon>Turneriella</taxon>
    </lineage>
</organism>
<dbReference type="PANTHER" id="PTHR11005">
    <property type="entry name" value="LYSOSOMAL ACID LIPASE-RELATED"/>
    <property type="match status" value="1"/>
</dbReference>